<dbReference type="PANTHER" id="PTHR30385">
    <property type="entry name" value="SIGMA FACTOR F FLAGELLAR"/>
    <property type="match status" value="1"/>
</dbReference>
<keyword evidence="7" id="KW-0969">Cilium</keyword>
<dbReference type="Gene3D" id="1.20.140.160">
    <property type="match status" value="1"/>
</dbReference>
<feature type="domain" description="RNA polymerase sigma-70 region 2" evidence="5">
    <location>
        <begin position="35"/>
        <end position="100"/>
    </location>
</feature>
<dbReference type="Gene3D" id="1.10.1740.10">
    <property type="match status" value="1"/>
</dbReference>
<dbReference type="NCBIfam" id="TIGR02937">
    <property type="entry name" value="sigma70-ECF"/>
    <property type="match status" value="1"/>
</dbReference>
<dbReference type="EMBL" id="BMYZ01000003">
    <property type="protein sequence ID" value="GGY84858.1"/>
    <property type="molecule type" value="Genomic_DNA"/>
</dbReference>
<dbReference type="Pfam" id="PF04542">
    <property type="entry name" value="Sigma70_r2"/>
    <property type="match status" value="1"/>
</dbReference>
<dbReference type="InterPro" id="IPR007630">
    <property type="entry name" value="RNA_pol_sigma70_r4"/>
</dbReference>
<dbReference type="Proteomes" id="UP000619761">
    <property type="component" value="Unassembled WGS sequence"/>
</dbReference>
<evidence type="ECO:0000313" key="7">
    <source>
        <dbReference type="EMBL" id="GGY84858.1"/>
    </source>
</evidence>
<dbReference type="InterPro" id="IPR007627">
    <property type="entry name" value="RNA_pol_sigma70_r2"/>
</dbReference>
<evidence type="ECO:0000259" key="5">
    <source>
        <dbReference type="Pfam" id="PF04542"/>
    </source>
</evidence>
<dbReference type="InterPro" id="IPR000943">
    <property type="entry name" value="RNA_pol_sigma70"/>
</dbReference>
<keyword evidence="7" id="KW-0966">Cell projection</keyword>
<evidence type="ECO:0000313" key="8">
    <source>
        <dbReference type="Proteomes" id="UP000619761"/>
    </source>
</evidence>
<keyword evidence="1" id="KW-0805">Transcription regulation</keyword>
<comment type="caution">
    <text evidence="7">The sequence shown here is derived from an EMBL/GenBank/DDBJ whole genome shotgun (WGS) entry which is preliminary data.</text>
</comment>
<feature type="domain" description="RNA polymerase sigma-70 region 4" evidence="6">
    <location>
        <begin position="180"/>
        <end position="228"/>
    </location>
</feature>
<name>A0ABQ3B9B3_9GAMM</name>
<keyword evidence="8" id="KW-1185">Reference proteome</keyword>
<keyword evidence="7" id="KW-0282">Flagellum</keyword>
<accession>A0ABQ3B9B3</accession>
<evidence type="ECO:0000256" key="1">
    <source>
        <dbReference type="ARBA" id="ARBA00023015"/>
    </source>
</evidence>
<dbReference type="InterPro" id="IPR013324">
    <property type="entry name" value="RNA_pol_sigma_r3/r4-like"/>
</dbReference>
<evidence type="ECO:0000256" key="3">
    <source>
        <dbReference type="ARBA" id="ARBA00023125"/>
    </source>
</evidence>
<proteinExistence type="predicted"/>
<dbReference type="SUPFAM" id="SSF88659">
    <property type="entry name" value="Sigma3 and sigma4 domains of RNA polymerase sigma factors"/>
    <property type="match status" value="1"/>
</dbReference>
<keyword evidence="3" id="KW-0238">DNA-binding</keyword>
<evidence type="ECO:0000259" key="6">
    <source>
        <dbReference type="Pfam" id="PF04545"/>
    </source>
</evidence>
<gene>
    <name evidence="7" type="ORF">GCM10011613_32390</name>
</gene>
<dbReference type="PRINTS" id="PR00046">
    <property type="entry name" value="SIGMA70FCT"/>
</dbReference>
<evidence type="ECO:0000256" key="2">
    <source>
        <dbReference type="ARBA" id="ARBA00023082"/>
    </source>
</evidence>
<dbReference type="Pfam" id="PF04545">
    <property type="entry name" value="Sigma70_r4"/>
    <property type="match status" value="1"/>
</dbReference>
<sequence>MQLDNCISNRSNDSISELWMLYLETTSIEARNSLFLYYLPWMKKISTSMYSKYSSRTTEWRDCVQIGSVALLEAISRYDPSVGVPFEGFAYSRLKGAILNIAYRESTFTKNTQNESDMNFEPFESLEDESAPHFDTFLDSVINAAFSILLDSSAAQAPVFSSNPMDIYSSHSQEEKLMDAISKLDKASKFIIEAHYMSYLKFKDIATSLNVSTSRVSQLHTEALKKLRIIYEKY</sequence>
<dbReference type="InterPro" id="IPR014284">
    <property type="entry name" value="RNA_pol_sigma-70_dom"/>
</dbReference>
<protein>
    <submittedName>
        <fullName evidence="7">RNA polymerase sigma factor for flagellar operon</fullName>
    </submittedName>
</protein>
<evidence type="ECO:0000256" key="4">
    <source>
        <dbReference type="ARBA" id="ARBA00023163"/>
    </source>
</evidence>
<reference evidence="8" key="1">
    <citation type="journal article" date="2019" name="Int. J. Syst. Evol. Microbiol.">
        <title>The Global Catalogue of Microorganisms (GCM) 10K type strain sequencing project: providing services to taxonomists for standard genome sequencing and annotation.</title>
        <authorList>
            <consortium name="The Broad Institute Genomics Platform"/>
            <consortium name="The Broad Institute Genome Sequencing Center for Infectious Disease"/>
            <person name="Wu L."/>
            <person name="Ma J."/>
        </authorList>
    </citation>
    <scope>NUCLEOTIDE SEQUENCE [LARGE SCALE GENOMIC DNA]</scope>
    <source>
        <strain evidence="8">KCTC 32239</strain>
    </source>
</reference>
<dbReference type="InterPro" id="IPR013325">
    <property type="entry name" value="RNA_pol_sigma_r2"/>
</dbReference>
<dbReference type="CDD" id="cd06171">
    <property type="entry name" value="Sigma70_r4"/>
    <property type="match status" value="1"/>
</dbReference>
<dbReference type="RefSeq" id="WP_189420477.1">
    <property type="nucleotide sequence ID" value="NZ_BMYZ01000003.1"/>
</dbReference>
<keyword evidence="2" id="KW-0731">Sigma factor</keyword>
<organism evidence="7 8">
    <name type="scientific">Cellvibrio zantedeschiae</name>
    <dbReference type="NCBI Taxonomy" id="1237077"/>
    <lineage>
        <taxon>Bacteria</taxon>
        <taxon>Pseudomonadati</taxon>
        <taxon>Pseudomonadota</taxon>
        <taxon>Gammaproteobacteria</taxon>
        <taxon>Cellvibrionales</taxon>
        <taxon>Cellvibrionaceae</taxon>
        <taxon>Cellvibrio</taxon>
    </lineage>
</organism>
<dbReference type="SUPFAM" id="SSF88946">
    <property type="entry name" value="Sigma2 domain of RNA polymerase sigma factors"/>
    <property type="match status" value="1"/>
</dbReference>
<keyword evidence="4" id="KW-0804">Transcription</keyword>